<reference evidence="6 7" key="1">
    <citation type="submission" date="2016-07" db="EMBL/GenBank/DDBJ databases">
        <title>Pervasive Adenine N6-methylation of Active Genes in Fungi.</title>
        <authorList>
            <consortium name="DOE Joint Genome Institute"/>
            <person name="Mondo S.J."/>
            <person name="Dannebaum R.O."/>
            <person name="Kuo R.C."/>
            <person name="Labutti K."/>
            <person name="Haridas S."/>
            <person name="Kuo A."/>
            <person name="Salamov A."/>
            <person name="Ahrendt S.R."/>
            <person name="Lipzen A."/>
            <person name="Sullivan W."/>
            <person name="Andreopoulos W.B."/>
            <person name="Clum A."/>
            <person name="Lindquist E."/>
            <person name="Daum C."/>
            <person name="Ramamoorthy G.K."/>
            <person name="Gryganskyi A."/>
            <person name="Culley D."/>
            <person name="Magnuson J.K."/>
            <person name="James T.Y."/>
            <person name="O'Malley M.A."/>
            <person name="Stajich J.E."/>
            <person name="Spatafora J.W."/>
            <person name="Visel A."/>
            <person name="Grigoriev I.V."/>
        </authorList>
    </citation>
    <scope>NUCLEOTIDE SEQUENCE [LARGE SCALE GENOMIC DNA]</scope>
    <source>
        <strain evidence="6 7">NRRL 3301</strain>
    </source>
</reference>
<evidence type="ECO:0000313" key="7">
    <source>
        <dbReference type="Proteomes" id="UP000242146"/>
    </source>
</evidence>
<comment type="caution">
    <text evidence="6">The sequence shown here is derived from an EMBL/GenBank/DDBJ whole genome shotgun (WGS) entry which is preliminary data.</text>
</comment>
<evidence type="ECO:0000256" key="1">
    <source>
        <dbReference type="ARBA" id="ARBA00004141"/>
    </source>
</evidence>
<evidence type="ECO:0000256" key="5">
    <source>
        <dbReference type="SAM" id="Phobius"/>
    </source>
</evidence>
<dbReference type="OrthoDB" id="2279611at2759"/>
<keyword evidence="7" id="KW-1185">Reference proteome</keyword>
<feature type="transmembrane region" description="Helical" evidence="5">
    <location>
        <begin position="175"/>
        <end position="198"/>
    </location>
</feature>
<dbReference type="InterPro" id="IPR008952">
    <property type="entry name" value="Tetraspanin_EC2_sf"/>
</dbReference>
<name>A0A1X2GDZ6_9FUNG</name>
<comment type="subcellular location">
    <subcellularLocation>
        <location evidence="1">Membrane</location>
        <topology evidence="1">Multi-pass membrane protein</topology>
    </subcellularLocation>
</comment>
<dbReference type="SUPFAM" id="SSF48652">
    <property type="entry name" value="Tetraspanin"/>
    <property type="match status" value="1"/>
</dbReference>
<sequence>MYPPRLSKYLLMLTTCLVAGLGIAFMVVAIIGGTNNFKGANLFPPSAFLLAGVLGATIFITAMLGFAAMVYPRRLIIYTSIFTILTASILQTVAGILIHRAEANPFGYLWDRWHSNDENYRAYLQDEFTCCGYASVFDGPVISSHCPNYGFLPASPCFYSLTNFIDNHFYQAHRFVFSTLCIDFMALISAIAMLCMLAPRHPPFQAVQPVKGYQEPLQERILSV</sequence>
<dbReference type="EMBL" id="MCGT01000020">
    <property type="protein sequence ID" value="ORX51627.1"/>
    <property type="molecule type" value="Genomic_DNA"/>
</dbReference>
<feature type="transmembrane region" description="Helical" evidence="5">
    <location>
        <begin position="46"/>
        <end position="68"/>
    </location>
</feature>
<accession>A0A1X2GDZ6</accession>
<gene>
    <name evidence="6" type="ORF">DM01DRAFT_323901</name>
</gene>
<evidence type="ECO:0000256" key="4">
    <source>
        <dbReference type="ARBA" id="ARBA00023136"/>
    </source>
</evidence>
<keyword evidence="3 5" id="KW-1133">Transmembrane helix</keyword>
<protein>
    <recommendedName>
        <fullName evidence="8">Tetraspanin</fullName>
    </recommendedName>
</protein>
<evidence type="ECO:0000256" key="3">
    <source>
        <dbReference type="ARBA" id="ARBA00022989"/>
    </source>
</evidence>
<feature type="transmembrane region" description="Helical" evidence="5">
    <location>
        <begin position="9"/>
        <end position="34"/>
    </location>
</feature>
<evidence type="ECO:0008006" key="8">
    <source>
        <dbReference type="Google" id="ProtNLM"/>
    </source>
</evidence>
<dbReference type="Pfam" id="PF00335">
    <property type="entry name" value="Tetraspanin"/>
    <property type="match status" value="1"/>
</dbReference>
<keyword evidence="4 5" id="KW-0472">Membrane</keyword>
<dbReference type="AlphaFoldDB" id="A0A1X2GDZ6"/>
<organism evidence="6 7">
    <name type="scientific">Hesseltinella vesiculosa</name>
    <dbReference type="NCBI Taxonomy" id="101127"/>
    <lineage>
        <taxon>Eukaryota</taxon>
        <taxon>Fungi</taxon>
        <taxon>Fungi incertae sedis</taxon>
        <taxon>Mucoromycota</taxon>
        <taxon>Mucoromycotina</taxon>
        <taxon>Mucoromycetes</taxon>
        <taxon>Mucorales</taxon>
        <taxon>Cunninghamellaceae</taxon>
        <taxon>Hesseltinella</taxon>
    </lineage>
</organism>
<feature type="transmembrane region" description="Helical" evidence="5">
    <location>
        <begin position="75"/>
        <end position="98"/>
    </location>
</feature>
<dbReference type="Proteomes" id="UP000242146">
    <property type="component" value="Unassembled WGS sequence"/>
</dbReference>
<evidence type="ECO:0000256" key="2">
    <source>
        <dbReference type="ARBA" id="ARBA00022692"/>
    </source>
</evidence>
<dbReference type="InterPro" id="IPR018499">
    <property type="entry name" value="Tetraspanin/Peripherin"/>
</dbReference>
<dbReference type="GO" id="GO:0016020">
    <property type="term" value="C:membrane"/>
    <property type="evidence" value="ECO:0007669"/>
    <property type="project" value="UniProtKB-SubCell"/>
</dbReference>
<proteinExistence type="predicted"/>
<dbReference type="STRING" id="101127.A0A1X2GDZ6"/>
<keyword evidence="2 5" id="KW-0812">Transmembrane</keyword>
<evidence type="ECO:0000313" key="6">
    <source>
        <dbReference type="EMBL" id="ORX51627.1"/>
    </source>
</evidence>